<protein>
    <submittedName>
        <fullName evidence="1">588_t:CDS:1</fullName>
    </submittedName>
</protein>
<evidence type="ECO:0000313" key="2">
    <source>
        <dbReference type="Proteomes" id="UP000789860"/>
    </source>
</evidence>
<gene>
    <name evidence="1" type="ORF">SCALOS_LOCUS8449</name>
</gene>
<proteinExistence type="predicted"/>
<reference evidence="1" key="1">
    <citation type="submission" date="2021-06" db="EMBL/GenBank/DDBJ databases">
        <authorList>
            <person name="Kallberg Y."/>
            <person name="Tangrot J."/>
            <person name="Rosling A."/>
        </authorList>
    </citation>
    <scope>NUCLEOTIDE SEQUENCE</scope>
    <source>
        <strain evidence="1">AU212A</strain>
    </source>
</reference>
<name>A0ACA9NE06_9GLOM</name>
<keyword evidence="2" id="KW-1185">Reference proteome</keyword>
<accession>A0ACA9NE06</accession>
<feature type="non-terminal residue" evidence="1">
    <location>
        <position position="41"/>
    </location>
</feature>
<comment type="caution">
    <text evidence="1">The sequence shown here is derived from an EMBL/GenBank/DDBJ whole genome shotgun (WGS) entry which is preliminary data.</text>
</comment>
<dbReference type="EMBL" id="CAJVPM010022353">
    <property type="protein sequence ID" value="CAG8644657.1"/>
    <property type="molecule type" value="Genomic_DNA"/>
</dbReference>
<feature type="non-terminal residue" evidence="1">
    <location>
        <position position="1"/>
    </location>
</feature>
<sequence length="41" mass="4307">LYPNTSAARHTQASYPGEDLGGRCQPDSNLELLVVNPAPGP</sequence>
<evidence type="ECO:0000313" key="1">
    <source>
        <dbReference type="EMBL" id="CAG8644657.1"/>
    </source>
</evidence>
<dbReference type="Proteomes" id="UP000789860">
    <property type="component" value="Unassembled WGS sequence"/>
</dbReference>
<organism evidence="1 2">
    <name type="scientific">Scutellospora calospora</name>
    <dbReference type="NCBI Taxonomy" id="85575"/>
    <lineage>
        <taxon>Eukaryota</taxon>
        <taxon>Fungi</taxon>
        <taxon>Fungi incertae sedis</taxon>
        <taxon>Mucoromycota</taxon>
        <taxon>Glomeromycotina</taxon>
        <taxon>Glomeromycetes</taxon>
        <taxon>Diversisporales</taxon>
        <taxon>Gigasporaceae</taxon>
        <taxon>Scutellospora</taxon>
    </lineage>
</organism>